<reference evidence="1 2" key="1">
    <citation type="submission" date="2014-04" db="EMBL/GenBank/DDBJ databases">
        <authorList>
            <consortium name="DOE Joint Genome Institute"/>
            <person name="Kuo A."/>
            <person name="Kohler A."/>
            <person name="Costa M.D."/>
            <person name="Nagy L.G."/>
            <person name="Floudas D."/>
            <person name="Copeland A."/>
            <person name="Barry K.W."/>
            <person name="Cichocki N."/>
            <person name="Veneault-Fourrey C."/>
            <person name="LaButti K."/>
            <person name="Lindquist E.A."/>
            <person name="Lipzen A."/>
            <person name="Lundell T."/>
            <person name="Morin E."/>
            <person name="Murat C."/>
            <person name="Sun H."/>
            <person name="Tunlid A."/>
            <person name="Henrissat B."/>
            <person name="Grigoriev I.V."/>
            <person name="Hibbett D.S."/>
            <person name="Martin F."/>
            <person name="Nordberg H.P."/>
            <person name="Cantor M.N."/>
            <person name="Hua S.X."/>
        </authorList>
    </citation>
    <scope>NUCLEOTIDE SEQUENCE [LARGE SCALE GENOMIC DNA]</scope>
    <source>
        <strain evidence="1 2">441</strain>
    </source>
</reference>
<dbReference type="EMBL" id="KN833826">
    <property type="protein sequence ID" value="KIK17507.1"/>
    <property type="molecule type" value="Genomic_DNA"/>
</dbReference>
<keyword evidence="2" id="KW-1185">Reference proteome</keyword>
<sequence>MPDCAETASVSMYKLSCHLPIIKNVSSQRPCVFRDWILVPPDTGSIPEAALHAEQVRNALSSNISI</sequence>
<dbReference type="AlphaFoldDB" id="A0A0C9Z514"/>
<evidence type="ECO:0000313" key="2">
    <source>
        <dbReference type="Proteomes" id="UP000054018"/>
    </source>
</evidence>
<dbReference type="Proteomes" id="UP000054018">
    <property type="component" value="Unassembled WGS sequence"/>
</dbReference>
<accession>A0A0C9Z514</accession>
<protein>
    <submittedName>
        <fullName evidence="1">Uncharacterized protein</fullName>
    </submittedName>
</protein>
<proteinExistence type="predicted"/>
<dbReference type="HOGENOM" id="CLU_2832120_0_0_1"/>
<reference evidence="2" key="2">
    <citation type="submission" date="2015-01" db="EMBL/GenBank/DDBJ databases">
        <title>Evolutionary Origins and Diversification of the Mycorrhizal Mutualists.</title>
        <authorList>
            <consortium name="DOE Joint Genome Institute"/>
            <consortium name="Mycorrhizal Genomics Consortium"/>
            <person name="Kohler A."/>
            <person name="Kuo A."/>
            <person name="Nagy L.G."/>
            <person name="Floudas D."/>
            <person name="Copeland A."/>
            <person name="Barry K.W."/>
            <person name="Cichocki N."/>
            <person name="Veneault-Fourrey C."/>
            <person name="LaButti K."/>
            <person name="Lindquist E.A."/>
            <person name="Lipzen A."/>
            <person name="Lundell T."/>
            <person name="Morin E."/>
            <person name="Murat C."/>
            <person name="Riley R."/>
            <person name="Ohm R."/>
            <person name="Sun H."/>
            <person name="Tunlid A."/>
            <person name="Henrissat B."/>
            <person name="Grigoriev I.V."/>
            <person name="Hibbett D.S."/>
            <person name="Martin F."/>
        </authorList>
    </citation>
    <scope>NUCLEOTIDE SEQUENCE [LARGE SCALE GENOMIC DNA]</scope>
    <source>
        <strain evidence="2">441</strain>
    </source>
</reference>
<gene>
    <name evidence="1" type="ORF">PISMIDRAFT_226237</name>
</gene>
<organism evidence="1 2">
    <name type="scientific">Pisolithus microcarpus 441</name>
    <dbReference type="NCBI Taxonomy" id="765257"/>
    <lineage>
        <taxon>Eukaryota</taxon>
        <taxon>Fungi</taxon>
        <taxon>Dikarya</taxon>
        <taxon>Basidiomycota</taxon>
        <taxon>Agaricomycotina</taxon>
        <taxon>Agaricomycetes</taxon>
        <taxon>Agaricomycetidae</taxon>
        <taxon>Boletales</taxon>
        <taxon>Sclerodermatineae</taxon>
        <taxon>Pisolithaceae</taxon>
        <taxon>Pisolithus</taxon>
    </lineage>
</organism>
<name>A0A0C9Z514_9AGAM</name>
<evidence type="ECO:0000313" key="1">
    <source>
        <dbReference type="EMBL" id="KIK17507.1"/>
    </source>
</evidence>